<comment type="caution">
    <text evidence="2">The sequence shown here is derived from an EMBL/GenBank/DDBJ whole genome shotgun (WGS) entry which is preliminary data.</text>
</comment>
<name>A0A9P9INZ7_9HYPO</name>
<evidence type="ECO:0000256" key="1">
    <source>
        <dbReference type="SAM" id="SignalP"/>
    </source>
</evidence>
<organism evidence="2 3">
    <name type="scientific">Dactylonectria macrodidyma</name>
    <dbReference type="NCBI Taxonomy" id="307937"/>
    <lineage>
        <taxon>Eukaryota</taxon>
        <taxon>Fungi</taxon>
        <taxon>Dikarya</taxon>
        <taxon>Ascomycota</taxon>
        <taxon>Pezizomycotina</taxon>
        <taxon>Sordariomycetes</taxon>
        <taxon>Hypocreomycetidae</taxon>
        <taxon>Hypocreales</taxon>
        <taxon>Nectriaceae</taxon>
        <taxon>Dactylonectria</taxon>
    </lineage>
</organism>
<dbReference type="Proteomes" id="UP000738349">
    <property type="component" value="Unassembled WGS sequence"/>
</dbReference>
<accession>A0A9P9INZ7</accession>
<dbReference type="EMBL" id="JAGMUV010000020">
    <property type="protein sequence ID" value="KAH7126020.1"/>
    <property type="molecule type" value="Genomic_DNA"/>
</dbReference>
<reference evidence="2" key="1">
    <citation type="journal article" date="2021" name="Nat. Commun.">
        <title>Genetic determinants of endophytism in the Arabidopsis root mycobiome.</title>
        <authorList>
            <person name="Mesny F."/>
            <person name="Miyauchi S."/>
            <person name="Thiergart T."/>
            <person name="Pickel B."/>
            <person name="Atanasova L."/>
            <person name="Karlsson M."/>
            <person name="Huettel B."/>
            <person name="Barry K.W."/>
            <person name="Haridas S."/>
            <person name="Chen C."/>
            <person name="Bauer D."/>
            <person name="Andreopoulos W."/>
            <person name="Pangilinan J."/>
            <person name="LaButti K."/>
            <person name="Riley R."/>
            <person name="Lipzen A."/>
            <person name="Clum A."/>
            <person name="Drula E."/>
            <person name="Henrissat B."/>
            <person name="Kohler A."/>
            <person name="Grigoriev I.V."/>
            <person name="Martin F.M."/>
            <person name="Hacquard S."/>
        </authorList>
    </citation>
    <scope>NUCLEOTIDE SEQUENCE</scope>
    <source>
        <strain evidence="2">MPI-CAGE-AT-0147</strain>
    </source>
</reference>
<feature type="chain" id="PRO_5040313817" description="WAP domain-containing protein" evidence="1">
    <location>
        <begin position="17"/>
        <end position="114"/>
    </location>
</feature>
<protein>
    <recommendedName>
        <fullName evidence="4">WAP domain-containing protein</fullName>
    </recommendedName>
</protein>
<evidence type="ECO:0000313" key="2">
    <source>
        <dbReference type="EMBL" id="KAH7126020.1"/>
    </source>
</evidence>
<dbReference type="AlphaFoldDB" id="A0A9P9INZ7"/>
<keyword evidence="1" id="KW-0732">Signal</keyword>
<keyword evidence="3" id="KW-1185">Reference proteome</keyword>
<evidence type="ECO:0008006" key="4">
    <source>
        <dbReference type="Google" id="ProtNLM"/>
    </source>
</evidence>
<proteinExistence type="predicted"/>
<gene>
    <name evidence="2" type="ORF">EDB81DRAFT_889732</name>
</gene>
<sequence>MRFSTVLLLLTPLVAAASVKETAHGLPELTPAEDSGYEFESTSGDLSLAAVRVCPAKYPRLCSVNKNICCKTKKCCKKQCCTNDTKSRDSYAMVTIEPDIKFWSIGQAVAFTKI</sequence>
<feature type="signal peptide" evidence="1">
    <location>
        <begin position="1"/>
        <end position="16"/>
    </location>
</feature>
<dbReference type="OrthoDB" id="5048213at2759"/>
<evidence type="ECO:0000313" key="3">
    <source>
        <dbReference type="Proteomes" id="UP000738349"/>
    </source>
</evidence>